<keyword evidence="9" id="KW-1185">Reference proteome</keyword>
<organism evidence="8 9">
    <name type="scientific">Pseudazoarcus pumilus</name>
    <dbReference type="NCBI Taxonomy" id="2067960"/>
    <lineage>
        <taxon>Bacteria</taxon>
        <taxon>Pseudomonadati</taxon>
        <taxon>Pseudomonadota</taxon>
        <taxon>Betaproteobacteria</taxon>
        <taxon>Rhodocyclales</taxon>
        <taxon>Zoogloeaceae</taxon>
        <taxon>Pseudazoarcus</taxon>
    </lineage>
</organism>
<evidence type="ECO:0000256" key="5">
    <source>
        <dbReference type="PROSITE-ProRule" id="PRU00277"/>
    </source>
</evidence>
<dbReference type="RefSeq" id="WP_102247666.1">
    <property type="nucleotide sequence ID" value="NZ_CP025682.1"/>
</dbReference>
<name>A0A2I6S8P1_9RHOO</name>
<dbReference type="PANTHER" id="PTHR47861:SF4">
    <property type="entry name" value="FKBP-TYPE 16 KDA PEPTIDYL-PROLYL CIS-TRANS ISOMERASE"/>
    <property type="match status" value="1"/>
</dbReference>
<keyword evidence="3 5" id="KW-0697">Rotamase</keyword>
<evidence type="ECO:0000256" key="2">
    <source>
        <dbReference type="ARBA" id="ARBA00006577"/>
    </source>
</evidence>
<gene>
    <name evidence="8" type="ORF">C0099_12175</name>
</gene>
<dbReference type="PROSITE" id="PS50059">
    <property type="entry name" value="FKBP_PPIASE"/>
    <property type="match status" value="1"/>
</dbReference>
<keyword evidence="4 5" id="KW-0413">Isomerase</keyword>
<evidence type="ECO:0000313" key="8">
    <source>
        <dbReference type="EMBL" id="AUN95618.1"/>
    </source>
</evidence>
<dbReference type="EC" id="5.2.1.8" evidence="6"/>
<evidence type="ECO:0000256" key="1">
    <source>
        <dbReference type="ARBA" id="ARBA00000971"/>
    </source>
</evidence>
<dbReference type="GO" id="GO:0003755">
    <property type="term" value="F:peptidyl-prolyl cis-trans isomerase activity"/>
    <property type="evidence" value="ECO:0007669"/>
    <property type="project" value="UniProtKB-UniRule"/>
</dbReference>
<dbReference type="InterPro" id="IPR046357">
    <property type="entry name" value="PPIase_dom_sf"/>
</dbReference>
<dbReference type="EMBL" id="CP025682">
    <property type="protein sequence ID" value="AUN95618.1"/>
    <property type="molecule type" value="Genomic_DNA"/>
</dbReference>
<accession>A0A2I6S8P1</accession>
<dbReference type="Gene3D" id="3.10.50.40">
    <property type="match status" value="1"/>
</dbReference>
<dbReference type="SUPFAM" id="SSF54534">
    <property type="entry name" value="FKBP-like"/>
    <property type="match status" value="1"/>
</dbReference>
<sequence>MNSSIQSESLVTLHYRIELASGQPLISTFDGNPATLQLGAGEMQPRLESLLVGLENGAEKSFELAPGEAFGDYREDLIERVRRADLPESEAGIEPMSFMEFFAPDGSRYSGLVTEVDDEAVTIDFNHPLAGKDIRFDVRVIGVL</sequence>
<proteinExistence type="inferred from homology"/>
<dbReference type="KEGG" id="atw:C0099_12175"/>
<evidence type="ECO:0000259" key="7">
    <source>
        <dbReference type="PROSITE" id="PS50059"/>
    </source>
</evidence>
<protein>
    <recommendedName>
        <fullName evidence="6">Peptidyl-prolyl cis-trans isomerase</fullName>
        <ecNumber evidence="6">5.2.1.8</ecNumber>
    </recommendedName>
</protein>
<evidence type="ECO:0000256" key="6">
    <source>
        <dbReference type="RuleBase" id="RU003915"/>
    </source>
</evidence>
<evidence type="ECO:0000256" key="4">
    <source>
        <dbReference type="ARBA" id="ARBA00023235"/>
    </source>
</evidence>
<dbReference type="Proteomes" id="UP000242205">
    <property type="component" value="Chromosome"/>
</dbReference>
<dbReference type="OrthoDB" id="9808891at2"/>
<dbReference type="Pfam" id="PF00254">
    <property type="entry name" value="FKBP_C"/>
    <property type="match status" value="1"/>
</dbReference>
<dbReference type="InterPro" id="IPR048261">
    <property type="entry name" value="SlpA/SlyD-like_ins_sf"/>
</dbReference>
<evidence type="ECO:0000256" key="3">
    <source>
        <dbReference type="ARBA" id="ARBA00023110"/>
    </source>
</evidence>
<feature type="domain" description="PPIase FKBP-type" evidence="7">
    <location>
        <begin position="8"/>
        <end position="102"/>
    </location>
</feature>
<reference evidence="8 9" key="1">
    <citation type="submission" date="2018-01" db="EMBL/GenBank/DDBJ databases">
        <authorList>
            <person name="Fu G.-Y."/>
        </authorList>
    </citation>
    <scope>NUCLEOTIDE SEQUENCE [LARGE SCALE GENOMIC DNA]</scope>
    <source>
        <strain evidence="8 9">SY39</strain>
    </source>
</reference>
<dbReference type="Gene3D" id="2.40.10.330">
    <property type="match status" value="1"/>
</dbReference>
<dbReference type="PANTHER" id="PTHR47861">
    <property type="entry name" value="FKBP-TYPE PEPTIDYL-PROLYL CIS-TRANS ISOMERASE SLYD"/>
    <property type="match status" value="1"/>
</dbReference>
<comment type="catalytic activity">
    <reaction evidence="1 5 6">
        <text>[protein]-peptidylproline (omega=180) = [protein]-peptidylproline (omega=0)</text>
        <dbReference type="Rhea" id="RHEA:16237"/>
        <dbReference type="Rhea" id="RHEA-COMP:10747"/>
        <dbReference type="Rhea" id="RHEA-COMP:10748"/>
        <dbReference type="ChEBI" id="CHEBI:83833"/>
        <dbReference type="ChEBI" id="CHEBI:83834"/>
        <dbReference type="EC" id="5.2.1.8"/>
    </reaction>
</comment>
<evidence type="ECO:0000313" key="9">
    <source>
        <dbReference type="Proteomes" id="UP000242205"/>
    </source>
</evidence>
<comment type="similarity">
    <text evidence="2 6">Belongs to the FKBP-type PPIase family.</text>
</comment>
<dbReference type="AlphaFoldDB" id="A0A2I6S8P1"/>
<dbReference type="InterPro" id="IPR001179">
    <property type="entry name" value="PPIase_FKBP_dom"/>
</dbReference>